<dbReference type="Proteomes" id="UP000004440">
    <property type="component" value="Unassembled WGS sequence"/>
</dbReference>
<protein>
    <submittedName>
        <fullName evidence="1">Uncharacterized protein</fullName>
    </submittedName>
</protein>
<name>F9CVV5_9ARCH</name>
<comment type="caution">
    <text evidence="1">The sequence shown here is derived from an EMBL/GenBank/DDBJ whole genome shotgun (WGS) entry which is preliminary data.</text>
</comment>
<dbReference type="AlphaFoldDB" id="F9CVV5"/>
<keyword evidence="2" id="KW-1185">Reference proteome</keyword>
<organism evidence="1 2">
    <name type="scientific">Nitrosarchaeum koreense MY1</name>
    <dbReference type="NCBI Taxonomy" id="1001994"/>
    <lineage>
        <taxon>Archaea</taxon>
        <taxon>Nitrososphaerota</taxon>
        <taxon>Nitrososphaeria</taxon>
        <taxon>Nitrosopumilales</taxon>
        <taxon>Nitrosopumilaceae</taxon>
        <taxon>Nitrosarchaeum</taxon>
    </lineage>
</organism>
<evidence type="ECO:0000313" key="1">
    <source>
        <dbReference type="EMBL" id="EGP93407.1"/>
    </source>
</evidence>
<sequence length="55" mass="6167">MGFVLSSCGIQHIIIINDLKSYESSFDPEFCDGLVERINLFNVECEPKVEIVDCG</sequence>
<evidence type="ECO:0000313" key="2">
    <source>
        <dbReference type="Proteomes" id="UP000004440"/>
    </source>
</evidence>
<reference evidence="1 2" key="1">
    <citation type="journal article" date="2011" name="J. Bacteriol.">
        <title>Genome Sequence of an Ammonia-Oxidizing Soil Archaeon, "Candidatus Nitrosoarchaeum koreensis" MY1.</title>
        <authorList>
            <person name="Kim B.K."/>
            <person name="Jung M.Y."/>
            <person name="Yu D.S."/>
            <person name="Park S.J."/>
            <person name="Oh T.K."/>
            <person name="Rhee S.K."/>
            <person name="Kim J.F."/>
        </authorList>
    </citation>
    <scope>NUCLEOTIDE SEQUENCE [LARGE SCALE GENOMIC DNA]</scope>
    <source>
        <strain evidence="1 2">MY1</strain>
    </source>
</reference>
<proteinExistence type="predicted"/>
<accession>F9CVV5</accession>
<dbReference type="EMBL" id="AFPU01000001">
    <property type="protein sequence ID" value="EGP93407.1"/>
    <property type="molecule type" value="Genomic_DNA"/>
</dbReference>
<gene>
    <name evidence="1" type="ORF">MY1_0644</name>
</gene>
<dbReference type="STRING" id="1001994.MY1_0644"/>